<feature type="domain" description="Histidine kinase" evidence="9">
    <location>
        <begin position="509"/>
        <end position="596"/>
    </location>
</feature>
<dbReference type="GO" id="GO:0000155">
    <property type="term" value="F:phosphorelay sensor kinase activity"/>
    <property type="evidence" value="ECO:0007669"/>
    <property type="project" value="InterPro"/>
</dbReference>
<dbReference type="Gene3D" id="3.30.565.10">
    <property type="entry name" value="Histidine kinase-like ATPase, C-terminal domain"/>
    <property type="match status" value="1"/>
</dbReference>
<keyword evidence="6" id="KW-0902">Two-component regulatory system</keyword>
<keyword evidence="7 8" id="KW-0472">Membrane</keyword>
<dbReference type="InterPro" id="IPR005467">
    <property type="entry name" value="His_kinase_dom"/>
</dbReference>
<feature type="transmembrane region" description="Helical" evidence="8">
    <location>
        <begin position="17"/>
        <end position="40"/>
    </location>
</feature>
<dbReference type="CDD" id="cd16917">
    <property type="entry name" value="HATPase_UhpB-NarQ-NarX-like"/>
    <property type="match status" value="1"/>
</dbReference>
<dbReference type="InterPro" id="IPR050482">
    <property type="entry name" value="Sensor_HK_TwoCompSys"/>
</dbReference>
<feature type="domain" description="CHASE" evidence="10">
    <location>
        <begin position="79"/>
        <end position="314"/>
    </location>
</feature>
<evidence type="ECO:0000256" key="1">
    <source>
        <dbReference type="ARBA" id="ARBA00004370"/>
    </source>
</evidence>
<dbReference type="InterPro" id="IPR006189">
    <property type="entry name" value="CHASE_dom"/>
</dbReference>
<sequence length="616" mass="67757">MPAFLAHKFVLSPKKPVWWSGVLLSLGVGALLYFVTAGSIEHDAGQRFKHQARNTQYAIASRIKAYTDVLRGAASFVQASEQINRGKFHHYVAGLDLQQHFPAIDNINYAQYLTEAQRADFERAMADPAELARDGYPPLRISPPGRRADYSVITMLEPVQPFAEKFGVDIAAKEHVASVLAQARDNNTLSTSGQPIDILSKPRQSGLAMRLPVYRNDLPLHSVAQRRAAYLGTVGIGFSVHRLVQGALEEMPVRAVRLSLYDGGKSSEPVLRQTAPGDLLLFDSQPPGAHQLADGKLFSIVLPLDFNGRAWKARFSAPKSDWYTSFDAYLPWLALLTGFAGTLLIYALFHTLSSSRLRAIKMAKAMTQELRDSQAKLQMSHHKLRRLAAHAEQIKEQERKRIAREIHDDLGQNLLVLRIEADMLASRTRGHHPRLHARARLTLSQIDTTIKSVRHIINDLRPTVLDLGLAAAVEWQIAQFRQRSGMVCELIGHQHEIAINDHCATAFFRVLQESLSNILQHAKASLVRVELRQQHGMLSMTISDNGVGIRANSRNKIGSFGLVGIEERISILGGECAISGGANAGTTVTVSVPIEQQAAAPYQAGAASPLAADAVV</sequence>
<dbReference type="GO" id="GO:0016020">
    <property type="term" value="C:membrane"/>
    <property type="evidence" value="ECO:0007669"/>
    <property type="project" value="UniProtKB-SubCell"/>
</dbReference>
<dbReference type="SUPFAM" id="SSF55874">
    <property type="entry name" value="ATPase domain of HSP90 chaperone/DNA topoisomerase II/histidine kinase"/>
    <property type="match status" value="1"/>
</dbReference>
<keyword evidence="5 8" id="KW-1133">Transmembrane helix</keyword>
<evidence type="ECO:0000256" key="8">
    <source>
        <dbReference type="SAM" id="Phobius"/>
    </source>
</evidence>
<proteinExistence type="predicted"/>
<evidence type="ECO:0000259" key="10">
    <source>
        <dbReference type="PROSITE" id="PS50839"/>
    </source>
</evidence>
<dbReference type="Pfam" id="PF03924">
    <property type="entry name" value="CHASE"/>
    <property type="match status" value="1"/>
</dbReference>
<evidence type="ECO:0000256" key="2">
    <source>
        <dbReference type="ARBA" id="ARBA00022679"/>
    </source>
</evidence>
<organism evidence="11 12">
    <name type="scientific">Rugamonas rubra</name>
    <dbReference type="NCBI Taxonomy" id="758825"/>
    <lineage>
        <taxon>Bacteria</taxon>
        <taxon>Pseudomonadati</taxon>
        <taxon>Pseudomonadota</taxon>
        <taxon>Betaproteobacteria</taxon>
        <taxon>Burkholderiales</taxon>
        <taxon>Oxalobacteraceae</taxon>
        <taxon>Telluria group</taxon>
        <taxon>Rugamonas</taxon>
    </lineage>
</organism>
<evidence type="ECO:0000313" key="11">
    <source>
        <dbReference type="EMBL" id="SFL95857.1"/>
    </source>
</evidence>
<dbReference type="Gene3D" id="1.20.5.1930">
    <property type="match status" value="1"/>
</dbReference>
<dbReference type="SMART" id="SM01079">
    <property type="entry name" value="CHASE"/>
    <property type="match status" value="1"/>
</dbReference>
<keyword evidence="3 8" id="KW-0812">Transmembrane</keyword>
<dbReference type="PANTHER" id="PTHR24421:SF59">
    <property type="entry name" value="OXYGEN SENSOR HISTIDINE KINASE NREB"/>
    <property type="match status" value="1"/>
</dbReference>
<comment type="subcellular location">
    <subcellularLocation>
        <location evidence="1">Membrane</location>
    </subcellularLocation>
</comment>
<dbReference type="InterPro" id="IPR003594">
    <property type="entry name" value="HATPase_dom"/>
</dbReference>
<keyword evidence="4 11" id="KW-0418">Kinase</keyword>
<gene>
    <name evidence="11" type="ORF">SAMN02982985_02116</name>
</gene>
<feature type="transmembrane region" description="Helical" evidence="8">
    <location>
        <begin position="329"/>
        <end position="349"/>
    </location>
</feature>
<keyword evidence="2" id="KW-0808">Transferase</keyword>
<dbReference type="PANTHER" id="PTHR24421">
    <property type="entry name" value="NITRATE/NITRITE SENSOR PROTEIN NARX-RELATED"/>
    <property type="match status" value="1"/>
</dbReference>
<dbReference type="PROSITE" id="PS50839">
    <property type="entry name" value="CHASE"/>
    <property type="match status" value="1"/>
</dbReference>
<accession>A0A1I4LYP4</accession>
<name>A0A1I4LYP4_9BURK</name>
<evidence type="ECO:0000256" key="6">
    <source>
        <dbReference type="ARBA" id="ARBA00023012"/>
    </source>
</evidence>
<dbReference type="PROSITE" id="PS50109">
    <property type="entry name" value="HIS_KIN"/>
    <property type="match status" value="1"/>
</dbReference>
<dbReference type="AlphaFoldDB" id="A0A1I4LYP4"/>
<dbReference type="RefSeq" id="WP_093387350.1">
    <property type="nucleotide sequence ID" value="NZ_FOTW01000010.1"/>
</dbReference>
<dbReference type="Pfam" id="PF07730">
    <property type="entry name" value="HisKA_3"/>
    <property type="match status" value="1"/>
</dbReference>
<evidence type="ECO:0000256" key="4">
    <source>
        <dbReference type="ARBA" id="ARBA00022777"/>
    </source>
</evidence>
<evidence type="ECO:0000313" key="12">
    <source>
        <dbReference type="Proteomes" id="UP000199470"/>
    </source>
</evidence>
<dbReference type="SMART" id="SM00387">
    <property type="entry name" value="HATPase_c"/>
    <property type="match status" value="1"/>
</dbReference>
<evidence type="ECO:0000256" key="5">
    <source>
        <dbReference type="ARBA" id="ARBA00022989"/>
    </source>
</evidence>
<dbReference type="GO" id="GO:0046983">
    <property type="term" value="F:protein dimerization activity"/>
    <property type="evidence" value="ECO:0007669"/>
    <property type="project" value="InterPro"/>
</dbReference>
<dbReference type="InterPro" id="IPR042240">
    <property type="entry name" value="CHASE_sf"/>
</dbReference>
<keyword evidence="12" id="KW-1185">Reference proteome</keyword>
<dbReference type="Pfam" id="PF02518">
    <property type="entry name" value="HATPase_c"/>
    <property type="match status" value="1"/>
</dbReference>
<dbReference type="EMBL" id="FOTW01000010">
    <property type="protein sequence ID" value="SFL95857.1"/>
    <property type="molecule type" value="Genomic_DNA"/>
</dbReference>
<evidence type="ECO:0000256" key="3">
    <source>
        <dbReference type="ARBA" id="ARBA00022692"/>
    </source>
</evidence>
<protein>
    <submittedName>
        <fullName evidence="11">Signal transduction histidine kinase</fullName>
    </submittedName>
</protein>
<dbReference type="InterPro" id="IPR036890">
    <property type="entry name" value="HATPase_C_sf"/>
</dbReference>
<dbReference type="OrthoDB" id="8527411at2"/>
<dbReference type="Gene3D" id="3.30.450.350">
    <property type="entry name" value="CHASE domain"/>
    <property type="match status" value="1"/>
</dbReference>
<evidence type="ECO:0000259" key="9">
    <source>
        <dbReference type="PROSITE" id="PS50109"/>
    </source>
</evidence>
<reference evidence="11 12" key="1">
    <citation type="submission" date="2016-10" db="EMBL/GenBank/DDBJ databases">
        <authorList>
            <person name="de Groot N.N."/>
        </authorList>
    </citation>
    <scope>NUCLEOTIDE SEQUENCE [LARGE SCALE GENOMIC DNA]</scope>
    <source>
        <strain evidence="11 12">ATCC 43154</strain>
    </source>
</reference>
<dbReference type="Proteomes" id="UP000199470">
    <property type="component" value="Unassembled WGS sequence"/>
</dbReference>
<evidence type="ECO:0000256" key="7">
    <source>
        <dbReference type="ARBA" id="ARBA00023136"/>
    </source>
</evidence>
<dbReference type="STRING" id="758825.SAMN02982985_02116"/>
<dbReference type="InterPro" id="IPR011712">
    <property type="entry name" value="Sig_transdc_His_kin_sub3_dim/P"/>
</dbReference>